<evidence type="ECO:0000313" key="3">
    <source>
        <dbReference type="Proteomes" id="UP001189624"/>
    </source>
</evidence>
<keyword evidence="3" id="KW-1185">Reference proteome</keyword>
<dbReference type="Proteomes" id="UP001189624">
    <property type="component" value="Chromosome 3"/>
</dbReference>
<feature type="compositionally biased region" description="Low complexity" evidence="1">
    <location>
        <begin position="16"/>
        <end position="33"/>
    </location>
</feature>
<dbReference type="Gramene" id="rna-AYBTSS11_LOCUS7210">
    <property type="protein sequence ID" value="CAJ1935954.1"/>
    <property type="gene ID" value="gene-AYBTSS11_LOCUS7210"/>
</dbReference>
<accession>A0AA86S791</accession>
<organism evidence="2 3">
    <name type="scientific">Sphenostylis stenocarpa</name>
    <dbReference type="NCBI Taxonomy" id="92480"/>
    <lineage>
        <taxon>Eukaryota</taxon>
        <taxon>Viridiplantae</taxon>
        <taxon>Streptophyta</taxon>
        <taxon>Embryophyta</taxon>
        <taxon>Tracheophyta</taxon>
        <taxon>Spermatophyta</taxon>
        <taxon>Magnoliopsida</taxon>
        <taxon>eudicotyledons</taxon>
        <taxon>Gunneridae</taxon>
        <taxon>Pentapetalae</taxon>
        <taxon>rosids</taxon>
        <taxon>fabids</taxon>
        <taxon>Fabales</taxon>
        <taxon>Fabaceae</taxon>
        <taxon>Papilionoideae</taxon>
        <taxon>50 kb inversion clade</taxon>
        <taxon>NPAAA clade</taxon>
        <taxon>indigoferoid/millettioid clade</taxon>
        <taxon>Phaseoleae</taxon>
        <taxon>Sphenostylis</taxon>
    </lineage>
</organism>
<dbReference type="EMBL" id="OY731400">
    <property type="protein sequence ID" value="CAJ1935954.1"/>
    <property type="molecule type" value="Genomic_DNA"/>
</dbReference>
<sequence>MESNNRQSDRRRQSDSRSSSGRSSSGRSSNSGSWISRLYHSFGTMSSNLGHGDPVTVQSFNNLKNGTQVFNRANIQSPEIKNSFNNLGSGFQNLAGIVIKLPAHNTHNYRS</sequence>
<gene>
    <name evidence="2" type="ORF">AYBTSS11_LOCUS7210</name>
</gene>
<name>A0AA86S791_9FABA</name>
<protein>
    <submittedName>
        <fullName evidence="2">Uncharacterized protein</fullName>
    </submittedName>
</protein>
<feature type="region of interest" description="Disordered" evidence="1">
    <location>
        <begin position="1"/>
        <end position="33"/>
    </location>
</feature>
<evidence type="ECO:0000256" key="1">
    <source>
        <dbReference type="SAM" id="MobiDB-lite"/>
    </source>
</evidence>
<proteinExistence type="predicted"/>
<dbReference type="AlphaFoldDB" id="A0AA86S791"/>
<reference evidence="2" key="1">
    <citation type="submission" date="2023-10" db="EMBL/GenBank/DDBJ databases">
        <authorList>
            <person name="Domelevo Entfellner J.-B."/>
        </authorList>
    </citation>
    <scope>NUCLEOTIDE SEQUENCE</scope>
</reference>
<evidence type="ECO:0000313" key="2">
    <source>
        <dbReference type="EMBL" id="CAJ1935954.1"/>
    </source>
</evidence>